<dbReference type="PATRIC" id="fig|1139996.3.peg.1177"/>
<protein>
    <recommendedName>
        <fullName evidence="4">Major facilitator superfamily (MFS) profile domain-containing protein</fullName>
    </recommendedName>
</protein>
<organism evidence="2 3">
    <name type="scientific">Enterococcus saccharolyticus subsp. saccharolyticus ATCC 43076</name>
    <dbReference type="NCBI Taxonomy" id="1139996"/>
    <lineage>
        <taxon>Bacteria</taxon>
        <taxon>Bacillati</taxon>
        <taxon>Bacillota</taxon>
        <taxon>Bacilli</taxon>
        <taxon>Lactobacillales</taxon>
        <taxon>Enterococcaceae</taxon>
        <taxon>Enterococcus</taxon>
    </lineage>
</organism>
<dbReference type="AlphaFoldDB" id="S0JQQ2"/>
<dbReference type="eggNOG" id="COG2211">
    <property type="taxonomic scope" value="Bacteria"/>
</dbReference>
<keyword evidence="1" id="KW-1133">Transmembrane helix</keyword>
<dbReference type="Proteomes" id="UP000014136">
    <property type="component" value="Unassembled WGS sequence"/>
</dbReference>
<reference evidence="2 3" key="1">
    <citation type="submission" date="2013-03" db="EMBL/GenBank/DDBJ databases">
        <title>The Genome Sequence of Enterococcus saccharolyticus ATCC_43076 (Illumina only assembly).</title>
        <authorList>
            <consortium name="The Broad Institute Genomics Platform"/>
            <consortium name="The Broad Institute Genome Sequencing Center for Infectious Disease"/>
            <person name="Earl A."/>
            <person name="Russ C."/>
            <person name="Gilmore M."/>
            <person name="Surin D."/>
            <person name="Walker B."/>
            <person name="Young S."/>
            <person name="Zeng Q."/>
            <person name="Gargeya S."/>
            <person name="Fitzgerald M."/>
            <person name="Haas B."/>
            <person name="Abouelleil A."/>
            <person name="Allen A.W."/>
            <person name="Alvarado L."/>
            <person name="Arachchi H.M."/>
            <person name="Berlin A.M."/>
            <person name="Chapman S.B."/>
            <person name="Gainer-Dewar J."/>
            <person name="Goldberg J."/>
            <person name="Griggs A."/>
            <person name="Gujja S."/>
            <person name="Hansen M."/>
            <person name="Howarth C."/>
            <person name="Imamovic A."/>
            <person name="Ireland A."/>
            <person name="Larimer J."/>
            <person name="McCowan C."/>
            <person name="Murphy C."/>
            <person name="Pearson M."/>
            <person name="Poon T.W."/>
            <person name="Priest M."/>
            <person name="Roberts A."/>
            <person name="Saif S."/>
            <person name="Shea T."/>
            <person name="Sisk P."/>
            <person name="Sykes S."/>
            <person name="Wortman J."/>
            <person name="Nusbaum C."/>
            <person name="Birren B."/>
        </authorList>
    </citation>
    <scope>NUCLEOTIDE SEQUENCE [LARGE SCALE GENOMIC DNA]</scope>
    <source>
        <strain evidence="2 3">ATCC 43076</strain>
    </source>
</reference>
<accession>S0JQQ2</accession>
<comment type="caution">
    <text evidence="2">The sequence shown here is derived from an EMBL/GenBank/DDBJ whole genome shotgun (WGS) entry which is preliminary data.</text>
</comment>
<evidence type="ECO:0000313" key="2">
    <source>
        <dbReference type="EMBL" id="EOT29246.1"/>
    </source>
</evidence>
<evidence type="ECO:0008006" key="4">
    <source>
        <dbReference type="Google" id="ProtNLM"/>
    </source>
</evidence>
<dbReference type="InterPro" id="IPR036259">
    <property type="entry name" value="MFS_trans_sf"/>
</dbReference>
<dbReference type="EMBL" id="AHYT01000004">
    <property type="protein sequence ID" value="EOT29246.1"/>
    <property type="molecule type" value="Genomic_DNA"/>
</dbReference>
<gene>
    <name evidence="2" type="ORF">OMQ_01198</name>
</gene>
<dbReference type="STRING" id="41997.RV16_GL000871"/>
<dbReference type="HOGENOM" id="CLU_1842045_0_0_9"/>
<proteinExistence type="predicted"/>
<dbReference type="RefSeq" id="WP_016174995.1">
    <property type="nucleotide sequence ID" value="NZ_KE136523.1"/>
</dbReference>
<sequence length="139" mass="15378">MLFVIALGIVLFFMSVYRTPAVALMPDITIKPLRSKGNAIINLLGAVGGVVSLIGLTLLNPVILGYFPIFMLISGMMFVGLVVMILTVKEPQWTKQMLEDTSRYHVVEIKENPHTETSSNCKTFASFSFNFSRSVVYGI</sequence>
<name>S0JQQ2_9ENTE</name>
<dbReference type="SUPFAM" id="SSF103473">
    <property type="entry name" value="MFS general substrate transporter"/>
    <property type="match status" value="1"/>
</dbReference>
<keyword evidence="3" id="KW-1185">Reference proteome</keyword>
<keyword evidence="1" id="KW-0472">Membrane</keyword>
<dbReference type="Gene3D" id="1.20.1250.20">
    <property type="entry name" value="MFS general substrate transporter like domains"/>
    <property type="match status" value="1"/>
</dbReference>
<evidence type="ECO:0000256" key="1">
    <source>
        <dbReference type="SAM" id="Phobius"/>
    </source>
</evidence>
<feature type="transmembrane region" description="Helical" evidence="1">
    <location>
        <begin position="39"/>
        <end position="59"/>
    </location>
</feature>
<feature type="transmembrane region" description="Helical" evidence="1">
    <location>
        <begin position="66"/>
        <end position="88"/>
    </location>
</feature>
<keyword evidence="1" id="KW-0812">Transmembrane</keyword>
<evidence type="ECO:0000313" key="3">
    <source>
        <dbReference type="Proteomes" id="UP000014136"/>
    </source>
</evidence>